<dbReference type="InterPro" id="IPR036236">
    <property type="entry name" value="Znf_C2H2_sf"/>
</dbReference>
<keyword evidence="1" id="KW-0479">Metal-binding</keyword>
<evidence type="ECO:0000313" key="4">
    <source>
        <dbReference type="Proteomes" id="UP001237642"/>
    </source>
</evidence>
<dbReference type="SMART" id="SM00355">
    <property type="entry name" value="ZnF_C2H2"/>
    <property type="match status" value="3"/>
</dbReference>
<evidence type="ECO:0000259" key="2">
    <source>
        <dbReference type="PROSITE" id="PS50157"/>
    </source>
</evidence>
<dbReference type="Proteomes" id="UP001237642">
    <property type="component" value="Unassembled WGS sequence"/>
</dbReference>
<proteinExistence type="predicted"/>
<gene>
    <name evidence="3" type="ORF">POM88_046911</name>
</gene>
<dbReference type="Pfam" id="PF13912">
    <property type="entry name" value="zf-C2H2_6"/>
    <property type="match status" value="3"/>
</dbReference>
<sequence length="449" mass="48846">MECNQQRSSSSLDTSDNKSKILLKFKIPKKQSMLRSDSENSMSADFSVCCSLCGKEFPSMKSLFAHIKCHPERDWRPPPCPSNSSSNLSEEDDMVFHCTEIMPQWPVIEDEDDNDDEEEMRLRNCVSGLMLLKHITDGSDSSGLSTQHHVNVNGGDQHHEEVTNNKEAEEFDDLRLVGNGNFVPIPVPVMIDESSDHVMEDFIGTVGQEGNAAADHGVEISHRHVEVESHGINTELVLGSVGDQRLHFDGINDNKMMKMKMKMGLYQDRPSGTVGSSVQVPGASTSTDKYKCSTCDKTFSTHQALGGHRSSHNKFKVTIINGDSCTKKSVSAFAPPVQIVDCATKRKGIDEIGGSSKAVDISSSVHQCSVCNKIFASGQALGGHKRSHWTAPAAEAQPEPQLELQLAVRSSGEEAGTQAGGKRIRLMGFDLNVPASMVDNAAQDGGASW</sequence>
<reference evidence="3" key="1">
    <citation type="submission" date="2023-02" db="EMBL/GenBank/DDBJ databases">
        <title>Genome of toxic invasive species Heracleum sosnowskyi carries increased number of genes despite the absence of recent whole-genome duplications.</title>
        <authorList>
            <person name="Schelkunov M."/>
            <person name="Shtratnikova V."/>
            <person name="Makarenko M."/>
            <person name="Klepikova A."/>
            <person name="Omelchenko D."/>
            <person name="Novikova G."/>
            <person name="Obukhova E."/>
            <person name="Bogdanov V."/>
            <person name="Penin A."/>
            <person name="Logacheva M."/>
        </authorList>
    </citation>
    <scope>NUCLEOTIDE SEQUENCE</scope>
    <source>
        <strain evidence="3">Hsosn_3</strain>
        <tissue evidence="3">Leaf</tissue>
    </source>
</reference>
<dbReference type="AlphaFoldDB" id="A0AAD8H722"/>
<accession>A0AAD8H722</accession>
<dbReference type="InterPro" id="IPR013087">
    <property type="entry name" value="Znf_C2H2_type"/>
</dbReference>
<dbReference type="PROSITE" id="PS50157">
    <property type="entry name" value="ZINC_FINGER_C2H2_2"/>
    <property type="match status" value="3"/>
</dbReference>
<organism evidence="3 4">
    <name type="scientific">Heracleum sosnowskyi</name>
    <dbReference type="NCBI Taxonomy" id="360622"/>
    <lineage>
        <taxon>Eukaryota</taxon>
        <taxon>Viridiplantae</taxon>
        <taxon>Streptophyta</taxon>
        <taxon>Embryophyta</taxon>
        <taxon>Tracheophyta</taxon>
        <taxon>Spermatophyta</taxon>
        <taxon>Magnoliopsida</taxon>
        <taxon>eudicotyledons</taxon>
        <taxon>Gunneridae</taxon>
        <taxon>Pentapetalae</taxon>
        <taxon>asterids</taxon>
        <taxon>campanulids</taxon>
        <taxon>Apiales</taxon>
        <taxon>Apiaceae</taxon>
        <taxon>Apioideae</taxon>
        <taxon>apioid superclade</taxon>
        <taxon>Tordylieae</taxon>
        <taxon>Tordyliinae</taxon>
        <taxon>Heracleum</taxon>
    </lineage>
</organism>
<comment type="caution">
    <text evidence="3">The sequence shown here is derived from an EMBL/GenBank/DDBJ whole genome shotgun (WGS) entry which is preliminary data.</text>
</comment>
<dbReference type="Gene3D" id="3.30.160.60">
    <property type="entry name" value="Classic Zinc Finger"/>
    <property type="match status" value="1"/>
</dbReference>
<keyword evidence="1" id="KW-0862">Zinc</keyword>
<dbReference type="PANTHER" id="PTHR47591">
    <property type="entry name" value="ZINC FINGER PROTEIN ZAT2-RELATED"/>
    <property type="match status" value="1"/>
</dbReference>
<dbReference type="EMBL" id="JAUIZM010000010">
    <property type="protein sequence ID" value="KAK1362437.1"/>
    <property type="molecule type" value="Genomic_DNA"/>
</dbReference>
<dbReference type="GO" id="GO:0008270">
    <property type="term" value="F:zinc ion binding"/>
    <property type="evidence" value="ECO:0007669"/>
    <property type="project" value="UniProtKB-KW"/>
</dbReference>
<feature type="domain" description="C2H2-type" evidence="2">
    <location>
        <begin position="290"/>
        <end position="317"/>
    </location>
</feature>
<evidence type="ECO:0000256" key="1">
    <source>
        <dbReference type="PROSITE-ProRule" id="PRU00042"/>
    </source>
</evidence>
<keyword evidence="4" id="KW-1185">Reference proteome</keyword>
<feature type="domain" description="C2H2-type" evidence="2">
    <location>
        <begin position="366"/>
        <end position="388"/>
    </location>
</feature>
<reference evidence="3" key="2">
    <citation type="submission" date="2023-05" db="EMBL/GenBank/DDBJ databases">
        <authorList>
            <person name="Schelkunov M.I."/>
        </authorList>
    </citation>
    <scope>NUCLEOTIDE SEQUENCE</scope>
    <source>
        <strain evidence="3">Hsosn_3</strain>
        <tissue evidence="3">Leaf</tissue>
    </source>
</reference>
<protein>
    <recommendedName>
        <fullName evidence="2">C2H2-type domain-containing protein</fullName>
    </recommendedName>
</protein>
<dbReference type="PROSITE" id="PS00028">
    <property type="entry name" value="ZINC_FINGER_C2H2_1"/>
    <property type="match status" value="3"/>
</dbReference>
<keyword evidence="1" id="KW-0863">Zinc-finger</keyword>
<evidence type="ECO:0000313" key="3">
    <source>
        <dbReference type="EMBL" id="KAK1362437.1"/>
    </source>
</evidence>
<dbReference type="PANTHER" id="PTHR47591:SF1">
    <property type="entry name" value="ZINC FINGER PROTEIN ZAT2-RELATED"/>
    <property type="match status" value="1"/>
</dbReference>
<feature type="domain" description="C2H2-type" evidence="2">
    <location>
        <begin position="48"/>
        <end position="70"/>
    </location>
</feature>
<dbReference type="SUPFAM" id="SSF57667">
    <property type="entry name" value="beta-beta-alpha zinc fingers"/>
    <property type="match status" value="2"/>
</dbReference>
<name>A0AAD8H722_9APIA</name>